<evidence type="ECO:0000313" key="7">
    <source>
        <dbReference type="EMBL" id="RLN65691.1"/>
    </source>
</evidence>
<dbReference type="SUPFAM" id="SSF53686">
    <property type="entry name" value="Tryptophan synthase beta subunit-like PLP-dependent enzymes"/>
    <property type="match status" value="1"/>
</dbReference>
<dbReference type="SUPFAM" id="SSF52087">
    <property type="entry name" value="CRAL/TRIO domain"/>
    <property type="match status" value="1"/>
</dbReference>
<dbReference type="OrthoDB" id="4418812at2759"/>
<evidence type="ECO:0000256" key="3">
    <source>
        <dbReference type="ARBA" id="ARBA00022898"/>
    </source>
</evidence>
<comment type="cofactor">
    <cofactor evidence="1">
        <name>pyridoxal 5'-phosphate</name>
        <dbReference type="ChEBI" id="CHEBI:597326"/>
    </cofactor>
</comment>
<dbReference type="CDD" id="cd04886">
    <property type="entry name" value="ACT_ThrD-II-like"/>
    <property type="match status" value="1"/>
</dbReference>
<keyword evidence="3" id="KW-0663">Pyridoxal phosphate</keyword>
<gene>
    <name evidence="7" type="ORF">BBP00_00002685</name>
</gene>
<dbReference type="GO" id="GO:0006567">
    <property type="term" value="P:L-threonine catabolic process"/>
    <property type="evidence" value="ECO:0007669"/>
    <property type="project" value="InterPro"/>
</dbReference>
<dbReference type="GO" id="GO:0004794">
    <property type="term" value="F:threonine deaminase activity"/>
    <property type="evidence" value="ECO:0007669"/>
    <property type="project" value="InterPro"/>
</dbReference>
<dbReference type="EMBL" id="MBDO02000049">
    <property type="protein sequence ID" value="RLN65691.1"/>
    <property type="molecule type" value="Genomic_DNA"/>
</dbReference>
<organism evidence="7 8">
    <name type="scientific">Phytophthora kernoviae</name>
    <dbReference type="NCBI Taxonomy" id="325452"/>
    <lineage>
        <taxon>Eukaryota</taxon>
        <taxon>Sar</taxon>
        <taxon>Stramenopiles</taxon>
        <taxon>Oomycota</taxon>
        <taxon>Peronosporomycetes</taxon>
        <taxon>Peronosporales</taxon>
        <taxon>Peronosporaceae</taxon>
        <taxon>Phytophthora</taxon>
    </lineage>
</organism>
<accession>A0A3F2RWM8</accession>
<evidence type="ECO:0000256" key="5">
    <source>
        <dbReference type="SAM" id="MobiDB-lite"/>
    </source>
</evidence>
<dbReference type="GO" id="GO:0003941">
    <property type="term" value="F:L-serine ammonia-lyase activity"/>
    <property type="evidence" value="ECO:0007669"/>
    <property type="project" value="TreeGrafter"/>
</dbReference>
<dbReference type="InterPro" id="IPR036052">
    <property type="entry name" value="TrpB-like_PALP_sf"/>
</dbReference>
<name>A0A3F2RWM8_9STRA</name>
<dbReference type="PANTHER" id="PTHR48078">
    <property type="entry name" value="THREONINE DEHYDRATASE, MITOCHONDRIAL-RELATED"/>
    <property type="match status" value="1"/>
</dbReference>
<dbReference type="Pfam" id="PF00291">
    <property type="entry name" value="PALP"/>
    <property type="match status" value="1"/>
</dbReference>
<protein>
    <recommendedName>
        <fullName evidence="6">CRAL-TRIO domain-containing protein</fullName>
    </recommendedName>
</protein>
<dbReference type="GO" id="GO:0006565">
    <property type="term" value="P:L-serine catabolic process"/>
    <property type="evidence" value="ECO:0007669"/>
    <property type="project" value="TreeGrafter"/>
</dbReference>
<evidence type="ECO:0000256" key="2">
    <source>
        <dbReference type="ARBA" id="ARBA00010869"/>
    </source>
</evidence>
<reference evidence="7 8" key="1">
    <citation type="submission" date="2018-07" db="EMBL/GenBank/DDBJ databases">
        <title>Genome sequencing of oomycete isolates from Chile give support for New Zealand origin for Phytophthora kernoviae and make available the first Nothophytophthora sp. genome.</title>
        <authorList>
            <person name="Studholme D.J."/>
            <person name="Sanfuentes E."/>
            <person name="Panda P."/>
            <person name="Hill R."/>
            <person name="Sambles C."/>
            <person name="Grant M."/>
            <person name="Williams N.M."/>
            <person name="Mcdougal R.L."/>
        </authorList>
    </citation>
    <scope>NUCLEOTIDE SEQUENCE [LARGE SCALE GENOMIC DNA]</scope>
    <source>
        <strain evidence="7">Chile6</strain>
    </source>
</reference>
<dbReference type="FunFam" id="3.40.50.1100:FF:000007">
    <property type="entry name" value="L-threonine dehydratase catabolic TdcB"/>
    <property type="match status" value="1"/>
</dbReference>
<dbReference type="Gene3D" id="3.40.525.10">
    <property type="entry name" value="CRAL-TRIO lipid binding domain"/>
    <property type="match status" value="1"/>
</dbReference>
<keyword evidence="4" id="KW-0456">Lyase</keyword>
<feature type="domain" description="CRAL-TRIO" evidence="6">
    <location>
        <begin position="285"/>
        <end position="454"/>
    </location>
</feature>
<proteinExistence type="inferred from homology"/>
<dbReference type="PANTHER" id="PTHR48078:SF19">
    <property type="entry name" value="ACT DOMAIN-CONTAINING PROTEIN"/>
    <property type="match status" value="1"/>
</dbReference>
<dbReference type="InterPro" id="IPR036865">
    <property type="entry name" value="CRAL-TRIO_dom_sf"/>
</dbReference>
<dbReference type="Gene3D" id="3.40.50.1100">
    <property type="match status" value="2"/>
</dbReference>
<dbReference type="InterPro" id="IPR005789">
    <property type="entry name" value="Thr_deHydtase_catblc"/>
</dbReference>
<dbReference type="InterPro" id="IPR036273">
    <property type="entry name" value="CRAL/TRIO_N_dom_sf"/>
</dbReference>
<feature type="region of interest" description="Disordered" evidence="5">
    <location>
        <begin position="1"/>
        <end position="31"/>
    </location>
</feature>
<evidence type="ECO:0000256" key="4">
    <source>
        <dbReference type="ARBA" id="ARBA00023239"/>
    </source>
</evidence>
<dbReference type="InterPro" id="IPR011993">
    <property type="entry name" value="PH-like_dom_sf"/>
</dbReference>
<evidence type="ECO:0000256" key="1">
    <source>
        <dbReference type="ARBA" id="ARBA00001933"/>
    </source>
</evidence>
<dbReference type="AlphaFoldDB" id="A0A3F2RWM8"/>
<dbReference type="PROSITE" id="PS50191">
    <property type="entry name" value="CRAL_TRIO"/>
    <property type="match status" value="1"/>
</dbReference>
<dbReference type="Pfam" id="PF00650">
    <property type="entry name" value="CRAL_TRIO"/>
    <property type="match status" value="1"/>
</dbReference>
<evidence type="ECO:0000313" key="8">
    <source>
        <dbReference type="Proteomes" id="UP000277300"/>
    </source>
</evidence>
<dbReference type="InterPro" id="IPR050147">
    <property type="entry name" value="Ser/Thr_Dehydratase"/>
</dbReference>
<dbReference type="NCBIfam" id="TIGR01127">
    <property type="entry name" value="ilvA_1Cterm"/>
    <property type="match status" value="1"/>
</dbReference>
<comment type="similarity">
    <text evidence="2">Belongs to the serine/threonine dehydratase family.</text>
</comment>
<dbReference type="SUPFAM" id="SSF46938">
    <property type="entry name" value="CRAL/TRIO N-terminal domain"/>
    <property type="match status" value="1"/>
</dbReference>
<dbReference type="InterPro" id="IPR044561">
    <property type="entry name" value="ACT_ThrD-II-like"/>
</dbReference>
<dbReference type="Gene3D" id="2.30.29.30">
    <property type="entry name" value="Pleckstrin-homology domain (PH domain)/Phosphotyrosine-binding domain (PTB)"/>
    <property type="match status" value="1"/>
</dbReference>
<dbReference type="Proteomes" id="UP000277300">
    <property type="component" value="Unassembled WGS sequence"/>
</dbReference>
<dbReference type="InterPro" id="IPR001251">
    <property type="entry name" value="CRAL-TRIO_dom"/>
</dbReference>
<dbReference type="SMART" id="SM00516">
    <property type="entry name" value="SEC14"/>
    <property type="match status" value="1"/>
</dbReference>
<dbReference type="SUPFAM" id="SSF50729">
    <property type="entry name" value="PH domain-like"/>
    <property type="match status" value="1"/>
</dbReference>
<dbReference type="CDD" id="cd01562">
    <property type="entry name" value="Thr-dehyd"/>
    <property type="match status" value="1"/>
</dbReference>
<comment type="caution">
    <text evidence="7">The sequence shown here is derived from an EMBL/GenBank/DDBJ whole genome shotgun (WGS) entry which is preliminary data.</text>
</comment>
<dbReference type="CDD" id="cd00170">
    <property type="entry name" value="SEC14"/>
    <property type="match status" value="1"/>
</dbReference>
<sequence>MSSVPTSTTSSGGNVSPRSSRMSSSSGSFSSQSLQGFRTVSLPGLFPGTHLGILASGLLDKRRDGAVRGGWAKRLFILSTRSLHYYRKVEESELFGKERGQVLLSDIGYSKLVTPEEAPAGTVEPGHSSYFVAVLSTFISATSGNLEELEKTPSEAPIDEVASPILSILTCSASGRWDSLSGAQDGKRLSPVMSPIDKIEVIEADQDKDQGLPATLSPGTASVDGSVDAESTDALVISGGPIAFSPRFVAGEKGDVEKGRQRYLHTLEWRKENNIDNILVTPHPNFEIIKKYYPQYFHGRTRDGLPVYYERPGKIDLPALKREGLSIDDLLRHYMYITEYLWRVVEPNDSGRSITVLDVTGIGMYDLGGEVLDFIKRASAFTGAHYPERSAHIFIINIPGWFNMIWRMVKPLIDPVTREKVHMLKGSAILRELETLIDLENIPSDFGGEGVALGDSTEEHTLAAHVNEHLAVTNQCEAPLMLTSAIPDSAMSLAKVLLRRATRPHPSLSRAARSLSTASEAEPISFEDISTASYRIRDGIQQTLCDYSPLLSQRMGYDLYLKKDHRQMTGSFKERGARNALLQLTDEEKKNGVVAASAGNHAQALAYHGQLLNIPVTCVMPLVAPLTKIMRCRELGARVVLHGEHILEARDKAEEYVADENLVYINGFDRPEIIAGAGTMAIEILHQVPDVDAIVVPVGGGGLLAGIALAVKTLAPKVQVIGVEPEYCKSLTNALEAGKPVNMPTLPTLADGLAVPCVGSNAFEIARKYVDKVVTVSERAIALSVLRLVEMEKVVVEGGGATSLAALIDNKLPELKGKRVVLPLTGGNIDTPVLGRVIDRGLAADGRLVRFVATVSDRPGGIAQLTGFLRDFGVSVKDIYHERAWVHASISHVAVKCVVETQSNEHALELKQRLEEQGYPLVWESFANNSSGVEF</sequence>
<dbReference type="InterPro" id="IPR001926">
    <property type="entry name" value="TrpB-like_PALP"/>
</dbReference>
<evidence type="ECO:0000259" key="6">
    <source>
        <dbReference type="PROSITE" id="PS50191"/>
    </source>
</evidence>
<dbReference type="GO" id="GO:0009097">
    <property type="term" value="P:isoleucine biosynthetic process"/>
    <property type="evidence" value="ECO:0007669"/>
    <property type="project" value="TreeGrafter"/>
</dbReference>